<protein>
    <submittedName>
        <fullName evidence="3">EAL domain-containing protein</fullName>
    </submittedName>
</protein>
<dbReference type="EMBL" id="PYOC01000003">
    <property type="protein sequence ID" value="PSV47600.1"/>
    <property type="molecule type" value="Genomic_DNA"/>
</dbReference>
<dbReference type="Pfam" id="PF20982">
    <property type="entry name" value="CSS_CxxC"/>
    <property type="match status" value="1"/>
</dbReference>
<dbReference type="Pfam" id="PF00563">
    <property type="entry name" value="EAL"/>
    <property type="match status" value="1"/>
</dbReference>
<evidence type="ECO:0000313" key="3">
    <source>
        <dbReference type="EMBL" id="PSV47600.1"/>
    </source>
</evidence>
<evidence type="ECO:0000313" key="4">
    <source>
        <dbReference type="Proteomes" id="UP000241803"/>
    </source>
</evidence>
<keyword evidence="4" id="KW-1185">Reference proteome</keyword>
<dbReference type="RefSeq" id="WP_107253761.1">
    <property type="nucleotide sequence ID" value="NZ_PYOC01000003.1"/>
</dbReference>
<feature type="transmembrane region" description="Helical" evidence="1">
    <location>
        <begin position="221"/>
        <end position="242"/>
    </location>
</feature>
<dbReference type="InterPro" id="IPR001633">
    <property type="entry name" value="EAL_dom"/>
</dbReference>
<dbReference type="SMART" id="SM00052">
    <property type="entry name" value="EAL"/>
    <property type="match status" value="1"/>
</dbReference>
<dbReference type="PANTHER" id="PTHR33121">
    <property type="entry name" value="CYCLIC DI-GMP PHOSPHODIESTERASE PDEF"/>
    <property type="match status" value="1"/>
</dbReference>
<dbReference type="InterPro" id="IPR050706">
    <property type="entry name" value="Cyclic-di-GMP_PDE-like"/>
</dbReference>
<dbReference type="GO" id="GO:0071111">
    <property type="term" value="F:cyclic-guanylate-specific phosphodiesterase activity"/>
    <property type="evidence" value="ECO:0007669"/>
    <property type="project" value="InterPro"/>
</dbReference>
<dbReference type="Proteomes" id="UP000241803">
    <property type="component" value="Unassembled WGS sequence"/>
</dbReference>
<proteinExistence type="predicted"/>
<dbReference type="CDD" id="cd01948">
    <property type="entry name" value="EAL"/>
    <property type="match status" value="1"/>
</dbReference>
<dbReference type="AlphaFoldDB" id="A0A2T3L9E6"/>
<evidence type="ECO:0000256" key="1">
    <source>
        <dbReference type="SAM" id="Phobius"/>
    </source>
</evidence>
<keyword evidence="1" id="KW-0812">Transmembrane</keyword>
<dbReference type="Gene3D" id="3.20.20.450">
    <property type="entry name" value="EAL domain"/>
    <property type="match status" value="1"/>
</dbReference>
<dbReference type="InterPro" id="IPR048614">
    <property type="entry name" value="CSS_CxxC"/>
</dbReference>
<comment type="caution">
    <text evidence="3">The sequence shown here is derived from an EMBL/GenBank/DDBJ whole genome shotgun (WGS) entry which is preliminary data.</text>
</comment>
<name>A0A2T3L9E6_9GAMM</name>
<dbReference type="InterPro" id="IPR035919">
    <property type="entry name" value="EAL_sf"/>
</dbReference>
<feature type="domain" description="EAL" evidence="2">
    <location>
        <begin position="246"/>
        <end position="499"/>
    </location>
</feature>
<dbReference type="PANTHER" id="PTHR33121:SF56">
    <property type="entry name" value="SIGNALLING PROTEIN WITH EAL AND C2 DOMAINS"/>
    <property type="match status" value="1"/>
</dbReference>
<organism evidence="3 4">
    <name type="scientific">Photobacterium indicum</name>
    <dbReference type="NCBI Taxonomy" id="81447"/>
    <lineage>
        <taxon>Bacteria</taxon>
        <taxon>Pseudomonadati</taxon>
        <taxon>Pseudomonadota</taxon>
        <taxon>Gammaproteobacteria</taxon>
        <taxon>Vibrionales</taxon>
        <taxon>Vibrionaceae</taxon>
        <taxon>Photobacterium</taxon>
    </lineage>
</organism>
<gene>
    <name evidence="3" type="ORF">C9J47_12100</name>
</gene>
<keyword evidence="1" id="KW-0472">Membrane</keyword>
<accession>A0A2T3L9E6</accession>
<feature type="transmembrane region" description="Helical" evidence="1">
    <location>
        <begin position="12"/>
        <end position="35"/>
    </location>
</feature>
<reference evidence="3 4" key="1">
    <citation type="submission" date="2018-03" db="EMBL/GenBank/DDBJ databases">
        <title>Whole genome sequencing of Histamine producing bacteria.</title>
        <authorList>
            <person name="Butler K."/>
        </authorList>
    </citation>
    <scope>NUCLEOTIDE SEQUENCE [LARGE SCALE GENOMIC DNA]</scope>
    <source>
        <strain evidence="3 4">ATCC 19614</strain>
    </source>
</reference>
<dbReference type="SUPFAM" id="SSF141868">
    <property type="entry name" value="EAL domain-like"/>
    <property type="match status" value="1"/>
</dbReference>
<sequence length="506" mass="58133">MNNITWVRWKQPLFIFIAGIVLIIASTEILSFFLFKYEVKRRLDNLQYFYQDRYLSIGGEIEQLADAVSFTCNDNDIALMRNHIEESPAIQLLELHTKSGMCSIYGNDSELVKKMPNQATISDNKFAIESYLHNRLKITISDERGMFIVITEPFEQVFLRSELCSDCYAVELHVEDQFLSLFEKEKNETYFFIASQQFTKRIFLNVYSSKLGVTSLIKADVIFVQAILCIILLLTCLLLGLLKGQNGTLKELIYLGLKNKEFIPFYQPIVDSSSQQVIGCEILVRWIKKNGEIISPNLFIPIAEYNGQIFELTYDLLNQVSADIGKLALKHPDFYVSLNVIPEQLEDDNFAENVFKILKKHQIEANNIAFEVTERTPFTNLKKAEKVINQLKSQNIDIKLDDAGTGYGGFSYLQELPIDTLKIDKMFVETIGTNDVKSKILSSIILFGKNAGLKMIAEGVENQEQVEYLNRKGITLIQGYYYAKPMPFEDFSRYYERNLATYEAHD</sequence>
<evidence type="ECO:0000259" key="2">
    <source>
        <dbReference type="PROSITE" id="PS50883"/>
    </source>
</evidence>
<keyword evidence="1" id="KW-1133">Transmembrane helix</keyword>
<dbReference type="PROSITE" id="PS50883">
    <property type="entry name" value="EAL"/>
    <property type="match status" value="1"/>
</dbReference>